<keyword evidence="1" id="KW-0436">Ligase</keyword>
<proteinExistence type="predicted"/>
<dbReference type="SUPFAM" id="SSF56317">
    <property type="entry name" value="Carbon-nitrogen hydrolase"/>
    <property type="match status" value="1"/>
</dbReference>
<evidence type="ECO:0000256" key="2">
    <source>
        <dbReference type="ARBA" id="ARBA00030681"/>
    </source>
</evidence>
<organism evidence="4 5">
    <name type="scientific">Coccidioides immitis H538.4</name>
    <dbReference type="NCBI Taxonomy" id="396776"/>
    <lineage>
        <taxon>Eukaryota</taxon>
        <taxon>Fungi</taxon>
        <taxon>Dikarya</taxon>
        <taxon>Ascomycota</taxon>
        <taxon>Pezizomycotina</taxon>
        <taxon>Eurotiomycetes</taxon>
        <taxon>Eurotiomycetidae</taxon>
        <taxon>Onygenales</taxon>
        <taxon>Onygenaceae</taxon>
        <taxon>Coccidioides</taxon>
    </lineage>
</organism>
<evidence type="ECO:0000259" key="3">
    <source>
        <dbReference type="PROSITE" id="PS50263"/>
    </source>
</evidence>
<dbReference type="GO" id="GO:0003952">
    <property type="term" value="F:NAD+ synthase (glutamine-hydrolyzing) activity"/>
    <property type="evidence" value="ECO:0007669"/>
    <property type="project" value="InterPro"/>
</dbReference>
<dbReference type="GO" id="GO:0005737">
    <property type="term" value="C:cytoplasm"/>
    <property type="evidence" value="ECO:0007669"/>
    <property type="project" value="InterPro"/>
</dbReference>
<evidence type="ECO:0000256" key="1">
    <source>
        <dbReference type="ARBA" id="ARBA00022598"/>
    </source>
</evidence>
<dbReference type="VEuPathDB" id="FungiDB:CIHG_00057"/>
<dbReference type="Gene3D" id="3.60.110.10">
    <property type="entry name" value="Carbon-nitrogen hydrolase"/>
    <property type="match status" value="1"/>
</dbReference>
<feature type="domain" description="CN hydrolase" evidence="3">
    <location>
        <begin position="1"/>
        <end position="150"/>
    </location>
</feature>
<dbReference type="PROSITE" id="PS50263">
    <property type="entry name" value="CN_HYDROLASE"/>
    <property type="match status" value="1"/>
</dbReference>
<dbReference type="Pfam" id="PF00795">
    <property type="entry name" value="CN_hydrolase"/>
    <property type="match status" value="1"/>
</dbReference>
<evidence type="ECO:0000313" key="5">
    <source>
        <dbReference type="Proteomes" id="UP000054563"/>
    </source>
</evidence>
<dbReference type="EMBL" id="DS016981">
    <property type="protein sequence ID" value="KMU82271.1"/>
    <property type="molecule type" value="Genomic_DNA"/>
</dbReference>
<dbReference type="Proteomes" id="UP000054563">
    <property type="component" value="Unassembled WGS sequence"/>
</dbReference>
<dbReference type="InterPro" id="IPR003694">
    <property type="entry name" value="NAD_synthase"/>
</dbReference>
<sequence length="157" mass="17298">MRYFTPWERPRHVEDYYLPRIIQRLQGSTKVPFGDAVISTPDTCLGAETCEELFTPAGPHADMGLNGVEIFTNSSGSHHNLRKLDQRVSLILEATRKSGGIYLYSNLQGGGGERLYYDGCSMIVVNGEIVAQGTQFSLNDVEVVTATVDLEEPICGK</sequence>
<gene>
    <name evidence="4" type="ORF">CIHG_00057</name>
</gene>
<evidence type="ECO:0000313" key="4">
    <source>
        <dbReference type="EMBL" id="KMU82271.1"/>
    </source>
</evidence>
<dbReference type="GO" id="GO:0004359">
    <property type="term" value="F:glutaminase activity"/>
    <property type="evidence" value="ECO:0007669"/>
    <property type="project" value="InterPro"/>
</dbReference>
<dbReference type="InterPro" id="IPR036526">
    <property type="entry name" value="C-N_Hydrolase_sf"/>
</dbReference>
<protein>
    <recommendedName>
        <fullName evidence="2">NAD(+) synthase [glutamine-hydrolyzing]</fullName>
    </recommendedName>
</protein>
<dbReference type="AlphaFoldDB" id="A0A0J8RCM4"/>
<dbReference type="PANTHER" id="PTHR23090:SF9">
    <property type="entry name" value="GLUTAMINE-DEPENDENT NAD(+) SYNTHETASE"/>
    <property type="match status" value="1"/>
</dbReference>
<dbReference type="PANTHER" id="PTHR23090">
    <property type="entry name" value="NH 3 /GLUTAMINE-DEPENDENT NAD + SYNTHETASE"/>
    <property type="match status" value="1"/>
</dbReference>
<dbReference type="InterPro" id="IPR003010">
    <property type="entry name" value="C-N_Hydrolase"/>
</dbReference>
<accession>A0A0J8RCM4</accession>
<dbReference type="OrthoDB" id="2020662at2759"/>
<dbReference type="STRING" id="396776.A0A0J8RCM4"/>
<name>A0A0J8RCM4_COCIT</name>
<dbReference type="GO" id="GO:0009435">
    <property type="term" value="P:NAD+ biosynthetic process"/>
    <property type="evidence" value="ECO:0007669"/>
    <property type="project" value="InterPro"/>
</dbReference>
<reference evidence="5" key="1">
    <citation type="journal article" date="2010" name="Genome Res.">
        <title>Population genomic sequencing of Coccidioides fungi reveals recent hybridization and transposon control.</title>
        <authorList>
            <person name="Neafsey D.E."/>
            <person name="Barker B.M."/>
            <person name="Sharpton T.J."/>
            <person name="Stajich J.E."/>
            <person name="Park D.J."/>
            <person name="Whiston E."/>
            <person name="Hung C.-Y."/>
            <person name="McMahan C."/>
            <person name="White J."/>
            <person name="Sykes S."/>
            <person name="Heiman D."/>
            <person name="Young S."/>
            <person name="Zeng Q."/>
            <person name="Abouelleil A."/>
            <person name="Aftuck L."/>
            <person name="Bessette D."/>
            <person name="Brown A."/>
            <person name="FitzGerald M."/>
            <person name="Lui A."/>
            <person name="Macdonald J.P."/>
            <person name="Priest M."/>
            <person name="Orbach M.J."/>
            <person name="Galgiani J.N."/>
            <person name="Kirkland T.N."/>
            <person name="Cole G.T."/>
            <person name="Birren B.W."/>
            <person name="Henn M.R."/>
            <person name="Taylor J.W."/>
            <person name="Rounsley S.D."/>
        </authorList>
    </citation>
    <scope>NUCLEOTIDE SEQUENCE [LARGE SCALE GENOMIC DNA]</scope>
    <source>
        <strain evidence="5">H538.4</strain>
    </source>
</reference>